<protein>
    <recommendedName>
        <fullName evidence="2">AP2-like integrase N-terminal domain-containing protein</fullName>
    </recommendedName>
</protein>
<evidence type="ECO:0008006" key="2">
    <source>
        <dbReference type="Google" id="ProtNLM"/>
    </source>
</evidence>
<name>A0A650EMG1_9FIRM</name>
<dbReference type="AlphaFoldDB" id="A0A650EMG1"/>
<gene>
    <name evidence="1" type="ORF">Firmicute1046_0350</name>
</gene>
<accession>A0A650EMG1</accession>
<dbReference type="EMBL" id="MN577573">
    <property type="protein sequence ID" value="QGT50959.1"/>
    <property type="molecule type" value="Genomic_DNA"/>
</dbReference>
<organism evidence="1">
    <name type="scientific">uncultured Bacillota bacterium</name>
    <dbReference type="NCBI Taxonomy" id="344338"/>
    <lineage>
        <taxon>Bacteria</taxon>
        <taxon>Bacillati</taxon>
        <taxon>Bacillota</taxon>
        <taxon>environmental samples</taxon>
    </lineage>
</organism>
<sequence length="60" mass="7217">MATIVERKNSFYVVYNIKDSNGKTRQKWETYHSSEAAQKRKKTIEFEQATNTFFLRVQIR</sequence>
<evidence type="ECO:0000313" key="1">
    <source>
        <dbReference type="EMBL" id="QGT50959.1"/>
    </source>
</evidence>
<proteinExistence type="predicted"/>
<reference evidence="1" key="1">
    <citation type="journal article" date="2020" name="J. ISSAAS">
        <title>Lactobacilli and other gastrointestinal microbiota of Peromyscus leucopus, reservoir host for agents of Lyme disease and other zoonoses in North America.</title>
        <authorList>
            <person name="Milovic A."/>
            <person name="Bassam K."/>
            <person name="Shao H."/>
            <person name="Chatzistamou I."/>
            <person name="Tufts D.M."/>
            <person name="Diuk-Wasser M."/>
            <person name="Barbour A.G."/>
        </authorList>
    </citation>
    <scope>NUCLEOTIDE SEQUENCE</scope>
    <source>
        <strain evidence="1">LL40</strain>
    </source>
</reference>